<name>A0A6V8MSY7_9BACT</name>
<reference evidence="3" key="1">
    <citation type="submission" date="2020-06" db="EMBL/GenBank/DDBJ databases">
        <title>Draft genomic sequecing of Geomonas sp. Red736.</title>
        <authorList>
            <person name="Itoh H."/>
            <person name="Xu Z.X."/>
            <person name="Ushijima N."/>
            <person name="Masuda Y."/>
            <person name="Shiratori Y."/>
            <person name="Senoo K."/>
        </authorList>
    </citation>
    <scope>NUCLEOTIDE SEQUENCE [LARGE SCALE GENOMIC DNA]</scope>
    <source>
        <strain evidence="3">Red736</strain>
    </source>
</reference>
<sequence length="141" mass="15833">MKLLAESANYLICHDFEQAYLVRKTSGSRTEIGRHYGDPVAALIGPDESWFVTAGEGIVYFDFKQGMRSFFRESNTHGDDQPAPAFVHAIRFEPPAAVRILIDPWSPCASVWSLDVRTLQLVKIQDGPSLADQPYREDVAF</sequence>
<evidence type="ECO:0000313" key="1">
    <source>
        <dbReference type="EMBL" id="GFO63255.1"/>
    </source>
</evidence>
<reference evidence="1" key="2">
    <citation type="journal article" date="2021" name="Int. J. Syst. Evol. Microbiol.">
        <title>Geomonas silvestris sp. nov., Geomonas paludis sp. nov. and Geomonas limicola sp. nov., isolated from terrestrial environments, and emended description of the genus Geomonas.</title>
        <authorList>
            <person name="Itoh H."/>
            <person name="Xu Z."/>
            <person name="Masuda Y."/>
            <person name="Ushijima N."/>
            <person name="Hayakawa C."/>
            <person name="Shiratori Y."/>
            <person name="Senoo K."/>
        </authorList>
    </citation>
    <scope>NUCLEOTIDE SEQUENCE</scope>
    <source>
        <strain evidence="1">Red736</strain>
    </source>
</reference>
<dbReference type="EMBL" id="BLXY01000002">
    <property type="protein sequence ID" value="GFO63255.1"/>
    <property type="molecule type" value="Genomic_DNA"/>
</dbReference>
<dbReference type="RefSeq" id="WP_183346129.1">
    <property type="nucleotide sequence ID" value="NZ_BLXY01000002.1"/>
</dbReference>
<proteinExistence type="predicted"/>
<accession>A0A6V8MSY7</accession>
<gene>
    <name evidence="1" type="ORF">GMPD_11740</name>
    <name evidence="2" type="ORF">M1B72_11015</name>
</gene>
<dbReference type="AlphaFoldDB" id="A0A6V8MSY7"/>
<evidence type="ECO:0000313" key="2">
    <source>
        <dbReference type="EMBL" id="UPU38213.1"/>
    </source>
</evidence>
<evidence type="ECO:0000313" key="4">
    <source>
        <dbReference type="Proteomes" id="UP000831485"/>
    </source>
</evidence>
<protein>
    <submittedName>
        <fullName evidence="1">Uncharacterized protein</fullName>
    </submittedName>
</protein>
<dbReference type="Proteomes" id="UP000568888">
    <property type="component" value="Unassembled WGS sequence"/>
</dbReference>
<keyword evidence="4" id="KW-1185">Reference proteome</keyword>
<evidence type="ECO:0000313" key="3">
    <source>
        <dbReference type="Proteomes" id="UP000568888"/>
    </source>
</evidence>
<dbReference type="Proteomes" id="UP000831485">
    <property type="component" value="Chromosome"/>
</dbReference>
<organism evidence="1 3">
    <name type="scientific">Geomonas paludis</name>
    <dbReference type="NCBI Taxonomy" id="2740185"/>
    <lineage>
        <taxon>Bacteria</taxon>
        <taxon>Pseudomonadati</taxon>
        <taxon>Thermodesulfobacteriota</taxon>
        <taxon>Desulfuromonadia</taxon>
        <taxon>Geobacterales</taxon>
        <taxon>Geobacteraceae</taxon>
        <taxon>Geomonas</taxon>
    </lineage>
</organism>
<reference evidence="2" key="3">
    <citation type="submission" date="2022-04" db="EMBL/GenBank/DDBJ databases">
        <authorList>
            <person name="Liu G."/>
        </authorList>
    </citation>
    <scope>NUCLEOTIDE SEQUENCE</scope>
    <source>
        <strain evidence="2">RG22</strain>
    </source>
</reference>
<dbReference type="EMBL" id="CP096574">
    <property type="protein sequence ID" value="UPU38213.1"/>
    <property type="molecule type" value="Genomic_DNA"/>
</dbReference>